<evidence type="ECO:0000313" key="1">
    <source>
        <dbReference type="EMBL" id="GAA55884.1"/>
    </source>
</evidence>
<proteinExistence type="predicted"/>
<dbReference type="EMBL" id="DF144105">
    <property type="protein sequence ID" value="GAA55884.1"/>
    <property type="molecule type" value="Genomic_DNA"/>
</dbReference>
<accession>G7YSF4</accession>
<reference evidence="1" key="1">
    <citation type="journal article" date="2011" name="Genome Biol.">
        <title>The draft genome of the carcinogenic human liver fluke Clonorchis sinensis.</title>
        <authorList>
            <person name="Wang X."/>
            <person name="Chen W."/>
            <person name="Huang Y."/>
            <person name="Sun J."/>
            <person name="Men J."/>
            <person name="Liu H."/>
            <person name="Luo F."/>
            <person name="Guo L."/>
            <person name="Lv X."/>
            <person name="Deng C."/>
            <person name="Zhou C."/>
            <person name="Fan Y."/>
            <person name="Li X."/>
            <person name="Huang L."/>
            <person name="Hu Y."/>
            <person name="Liang C."/>
            <person name="Hu X."/>
            <person name="Xu J."/>
            <person name="Yu X."/>
        </authorList>
    </citation>
    <scope>NUCLEOTIDE SEQUENCE [LARGE SCALE GENOMIC DNA]</scope>
    <source>
        <strain evidence="1">Henan</strain>
    </source>
</reference>
<gene>
    <name evidence="1" type="ORF">CLF_109264</name>
</gene>
<dbReference type="Proteomes" id="UP000008909">
    <property type="component" value="Unassembled WGS sequence"/>
</dbReference>
<organism evidence="1 2">
    <name type="scientific">Clonorchis sinensis</name>
    <name type="common">Chinese liver fluke</name>
    <dbReference type="NCBI Taxonomy" id="79923"/>
    <lineage>
        <taxon>Eukaryota</taxon>
        <taxon>Metazoa</taxon>
        <taxon>Spiralia</taxon>
        <taxon>Lophotrochozoa</taxon>
        <taxon>Platyhelminthes</taxon>
        <taxon>Trematoda</taxon>
        <taxon>Digenea</taxon>
        <taxon>Opisthorchiida</taxon>
        <taxon>Opisthorchiata</taxon>
        <taxon>Opisthorchiidae</taxon>
        <taxon>Clonorchis</taxon>
    </lineage>
</organism>
<keyword evidence="2" id="KW-1185">Reference proteome</keyword>
<evidence type="ECO:0000313" key="2">
    <source>
        <dbReference type="Proteomes" id="UP000008909"/>
    </source>
</evidence>
<name>G7YSF4_CLOSI</name>
<protein>
    <submittedName>
        <fullName evidence="1">Uncharacterized protein</fullName>
    </submittedName>
</protein>
<sequence>MKRPGVAHSVAWKHQKREIQLGSSHSAARPLVAGRFCSNYQLGGRGFMTPRNYFRCAPLIALTKNETVVRSFPAPEDDVFRPITEAWPKMMSVHACQKSATDNDEYCTDVNRTAWIQGRKCALSSAMLILVEEQINTFIRKVRFLKATTECPKSTETLSSVDVDQTDNAPSIYSVSQLSIKHRQRESALLKRCLSASVLRDETEGSEIHTLFGHTHSLRRLPPHAKRIFSDIRRTNDGHLSQFFCKIAYLSISNLIRVSNRFVVYNQAGKPVSNFTVHYREQVKESKRETTDTSDANSTTHQEYLEEFLKTCLFEVNGGQQGDSFGRSETHQRSKGAFLNWGRPYLFASRNNQIGDDVRMNNARLLKAHKMCLTGCTMEEFVRGTKISPVYSVNNYLICGFHLLNTATIRSRSDGNHAVRQSSNHFKLRILALEARSWTVHLRRSIRN</sequence>
<reference key="2">
    <citation type="submission" date="2011-10" db="EMBL/GenBank/DDBJ databases">
        <title>The genome and transcriptome sequence of Clonorchis sinensis provide insights into the carcinogenic liver fluke.</title>
        <authorList>
            <person name="Wang X."/>
            <person name="Huang Y."/>
            <person name="Chen W."/>
            <person name="Liu H."/>
            <person name="Guo L."/>
            <person name="Chen Y."/>
            <person name="Luo F."/>
            <person name="Zhou W."/>
            <person name="Sun J."/>
            <person name="Mao Q."/>
            <person name="Liang P."/>
            <person name="Zhou C."/>
            <person name="Tian Y."/>
            <person name="Men J."/>
            <person name="Lv X."/>
            <person name="Huang L."/>
            <person name="Zhou J."/>
            <person name="Hu Y."/>
            <person name="Li R."/>
            <person name="Zhang F."/>
            <person name="Lei H."/>
            <person name="Li X."/>
            <person name="Hu X."/>
            <person name="Liang C."/>
            <person name="Xu J."/>
            <person name="Wu Z."/>
            <person name="Yu X."/>
        </authorList>
    </citation>
    <scope>NUCLEOTIDE SEQUENCE</scope>
    <source>
        <strain>Henan</strain>
    </source>
</reference>
<dbReference type="AlphaFoldDB" id="G7YSF4"/>